<gene>
    <name evidence="6" type="ORF">GCM10010468_12080</name>
</gene>
<evidence type="ECO:0000256" key="2">
    <source>
        <dbReference type="ARBA" id="ARBA00022840"/>
    </source>
</evidence>
<keyword evidence="1" id="KW-0547">Nucleotide-binding</keyword>
<dbReference type="SUPFAM" id="SSF56112">
    <property type="entry name" value="Protein kinase-like (PK-like)"/>
    <property type="match status" value="1"/>
</dbReference>
<dbReference type="InterPro" id="IPR008271">
    <property type="entry name" value="Ser/Thr_kinase_AS"/>
</dbReference>
<comment type="caution">
    <text evidence="6">The sequence shown here is derived from an EMBL/GenBank/DDBJ whole genome shotgun (WGS) entry which is preliminary data.</text>
</comment>
<feature type="domain" description="Protein kinase" evidence="5">
    <location>
        <begin position="38"/>
        <end position="272"/>
    </location>
</feature>
<evidence type="ECO:0000256" key="4">
    <source>
        <dbReference type="SAM" id="Phobius"/>
    </source>
</evidence>
<proteinExistence type="predicted"/>
<dbReference type="PANTHER" id="PTHR24346:SF30">
    <property type="entry name" value="MATERNAL EMBRYONIC LEUCINE ZIPPER KINASE"/>
    <property type="match status" value="1"/>
</dbReference>
<evidence type="ECO:0000256" key="3">
    <source>
        <dbReference type="SAM" id="MobiDB-lite"/>
    </source>
</evidence>
<dbReference type="EMBL" id="BAAAUV010000003">
    <property type="protein sequence ID" value="GAA3199742.1"/>
    <property type="molecule type" value="Genomic_DNA"/>
</dbReference>
<dbReference type="PROSITE" id="PS00108">
    <property type="entry name" value="PROTEIN_KINASE_ST"/>
    <property type="match status" value="1"/>
</dbReference>
<evidence type="ECO:0000313" key="7">
    <source>
        <dbReference type="Proteomes" id="UP001501237"/>
    </source>
</evidence>
<keyword evidence="4" id="KW-0812">Transmembrane</keyword>
<accession>A0ABP6Q2J9</accession>
<dbReference type="InterPro" id="IPR011009">
    <property type="entry name" value="Kinase-like_dom_sf"/>
</dbReference>
<feature type="transmembrane region" description="Helical" evidence="4">
    <location>
        <begin position="357"/>
        <end position="380"/>
    </location>
</feature>
<reference evidence="7" key="1">
    <citation type="journal article" date="2019" name="Int. J. Syst. Evol. Microbiol.">
        <title>The Global Catalogue of Microorganisms (GCM) 10K type strain sequencing project: providing services to taxonomists for standard genome sequencing and annotation.</title>
        <authorList>
            <consortium name="The Broad Institute Genomics Platform"/>
            <consortium name="The Broad Institute Genome Sequencing Center for Infectious Disease"/>
            <person name="Wu L."/>
            <person name="Ma J."/>
        </authorList>
    </citation>
    <scope>NUCLEOTIDE SEQUENCE [LARGE SCALE GENOMIC DNA]</scope>
    <source>
        <strain evidence="7">JCM 9377</strain>
    </source>
</reference>
<keyword evidence="4" id="KW-1133">Transmembrane helix</keyword>
<dbReference type="InterPro" id="IPR000719">
    <property type="entry name" value="Prot_kinase_dom"/>
</dbReference>
<feature type="region of interest" description="Disordered" evidence="3">
    <location>
        <begin position="1"/>
        <end position="25"/>
    </location>
</feature>
<dbReference type="PANTHER" id="PTHR24346">
    <property type="entry name" value="MAP/MICROTUBULE AFFINITY-REGULATING KINASE"/>
    <property type="match status" value="1"/>
</dbReference>
<keyword evidence="7" id="KW-1185">Reference proteome</keyword>
<feature type="transmembrane region" description="Helical" evidence="4">
    <location>
        <begin position="400"/>
        <end position="421"/>
    </location>
</feature>
<dbReference type="Pfam" id="PF00069">
    <property type="entry name" value="Pkinase"/>
    <property type="match status" value="1"/>
</dbReference>
<evidence type="ECO:0000256" key="1">
    <source>
        <dbReference type="ARBA" id="ARBA00022741"/>
    </source>
</evidence>
<dbReference type="RefSeq" id="WP_344823072.1">
    <property type="nucleotide sequence ID" value="NZ_BAAAUV010000003.1"/>
</dbReference>
<dbReference type="Proteomes" id="UP001501237">
    <property type="component" value="Unassembled WGS sequence"/>
</dbReference>
<feature type="region of interest" description="Disordered" evidence="3">
    <location>
        <begin position="273"/>
        <end position="313"/>
    </location>
</feature>
<feature type="transmembrane region" description="Helical" evidence="4">
    <location>
        <begin position="468"/>
        <end position="488"/>
    </location>
</feature>
<sequence length="533" mass="57499">MSEPQWTRRDPGTTSRDVPGPRPESLMRLPGALAGRFEVDGELPVQGAESDLLLVHDQAGQYVVKMYRRGYSADREVWATLPRLTSPHVVKVLETGHSDGRDYEIIEYLPEGNLRDLSGHRRIDVATAVGQLGDGLRTLHAAGIVHRDLKPENVLVRGAELVITDFGLSKVLEQSVVFASSSRTLAYAAPESLSGQVSPARDWWSLGMIARELATGRRPFEGMSETVVVDHLATRPISNDDITDPRLRMLCRGLLTRDPRHRWAHPQVSAWLRGESPPVHLDPPEPARPAPTRPAPARPSTARPAPVPAGRDEGIGDAVAAEVREQEAAYRAQARQELWDERERTRRAGAGRARVRAVLWSLGFLAFWAAGAFAIASMFSGTTGGTTGVGGVQRASAVPLGLLLLIAGAAWLVSCATEVLVASRQGADYLREGPWAAFATAGRLLSGGLSKTSRAMSGTARRTGPRGCGVALVAATIPLLMLLLLVSVLSALAWMLWFLLVVAGTAGHVIAAGVRTHHWNKDLAARRAEAFEN</sequence>
<feature type="compositionally biased region" description="Basic and acidic residues" evidence="3">
    <location>
        <begin position="1"/>
        <end position="11"/>
    </location>
</feature>
<dbReference type="SMART" id="SM00220">
    <property type="entry name" value="S_TKc"/>
    <property type="match status" value="1"/>
</dbReference>
<dbReference type="PROSITE" id="PS50011">
    <property type="entry name" value="PROTEIN_KINASE_DOM"/>
    <property type="match status" value="1"/>
</dbReference>
<keyword evidence="2" id="KW-0067">ATP-binding</keyword>
<protein>
    <recommendedName>
        <fullName evidence="5">Protein kinase domain-containing protein</fullName>
    </recommendedName>
</protein>
<feature type="compositionally biased region" description="Pro residues" evidence="3">
    <location>
        <begin position="280"/>
        <end position="297"/>
    </location>
</feature>
<dbReference type="CDD" id="cd14014">
    <property type="entry name" value="STKc_PknB_like"/>
    <property type="match status" value="1"/>
</dbReference>
<dbReference type="Gene3D" id="1.10.510.10">
    <property type="entry name" value="Transferase(Phosphotransferase) domain 1"/>
    <property type="match status" value="1"/>
</dbReference>
<organism evidence="6 7">
    <name type="scientific">Actinocorallia longicatena</name>
    <dbReference type="NCBI Taxonomy" id="111803"/>
    <lineage>
        <taxon>Bacteria</taxon>
        <taxon>Bacillati</taxon>
        <taxon>Actinomycetota</taxon>
        <taxon>Actinomycetes</taxon>
        <taxon>Streptosporangiales</taxon>
        <taxon>Thermomonosporaceae</taxon>
        <taxon>Actinocorallia</taxon>
    </lineage>
</organism>
<name>A0ABP6Q2J9_9ACTN</name>
<evidence type="ECO:0000259" key="5">
    <source>
        <dbReference type="PROSITE" id="PS50011"/>
    </source>
</evidence>
<evidence type="ECO:0000313" key="6">
    <source>
        <dbReference type="EMBL" id="GAA3199742.1"/>
    </source>
</evidence>
<keyword evidence="4" id="KW-0472">Membrane</keyword>
<feature type="transmembrane region" description="Helical" evidence="4">
    <location>
        <begin position="494"/>
        <end position="514"/>
    </location>
</feature>